<feature type="domain" description="Ig-like" evidence="4">
    <location>
        <begin position="3391"/>
        <end position="3464"/>
    </location>
</feature>
<dbReference type="Pfam" id="PF07679">
    <property type="entry name" value="I-set"/>
    <property type="match status" value="19"/>
</dbReference>
<feature type="domain" description="Ig-like" evidence="4">
    <location>
        <begin position="4080"/>
        <end position="4166"/>
    </location>
</feature>
<dbReference type="GO" id="GO:0031430">
    <property type="term" value="C:M band"/>
    <property type="evidence" value="ECO:0007669"/>
    <property type="project" value="TreeGrafter"/>
</dbReference>
<feature type="domain" description="Fibronectin type-III" evidence="5">
    <location>
        <begin position="2110"/>
        <end position="2205"/>
    </location>
</feature>
<dbReference type="FunFam" id="2.60.40.10:FF:000112">
    <property type="entry name" value="Titin a"/>
    <property type="match status" value="4"/>
</dbReference>
<dbReference type="FunFam" id="2.60.40.10:FF:000011">
    <property type="entry name" value="Titin b"/>
    <property type="match status" value="6"/>
</dbReference>
<feature type="domain" description="Ig-like" evidence="4">
    <location>
        <begin position="2308"/>
        <end position="2400"/>
    </location>
</feature>
<dbReference type="FunFam" id="2.60.40.10:FF:000859">
    <property type="entry name" value="Titin b"/>
    <property type="match status" value="1"/>
</dbReference>
<feature type="domain" description="Fibronectin type-III" evidence="5">
    <location>
        <begin position="733"/>
        <end position="828"/>
    </location>
</feature>
<dbReference type="SMART" id="SM00409">
    <property type="entry name" value="IG"/>
    <property type="match status" value="19"/>
</dbReference>
<feature type="domain" description="Ig-like" evidence="4">
    <location>
        <begin position="6244"/>
        <end position="6330"/>
    </location>
</feature>
<dbReference type="FunFam" id="2.60.40.10:FF:000034">
    <property type="entry name" value="Titin isoform A"/>
    <property type="match status" value="11"/>
</dbReference>
<dbReference type="InterPro" id="IPR013783">
    <property type="entry name" value="Ig-like_fold"/>
</dbReference>
<feature type="domain" description="Ig-like" evidence="4">
    <location>
        <begin position="6637"/>
        <end position="6727"/>
    </location>
</feature>
<dbReference type="GO" id="GO:0045214">
    <property type="term" value="P:sarcomere organization"/>
    <property type="evidence" value="ECO:0007669"/>
    <property type="project" value="TreeGrafter"/>
</dbReference>
<dbReference type="FunFam" id="2.60.40.10:FF:000012">
    <property type="entry name" value="titin isoform X1"/>
    <property type="match status" value="9"/>
</dbReference>
<feature type="domain" description="Fibronectin type-III" evidence="5">
    <location>
        <begin position="4373"/>
        <end position="4468"/>
    </location>
</feature>
<feature type="domain" description="Ig-like" evidence="4">
    <location>
        <begin position="4473"/>
        <end position="4560"/>
    </location>
</feature>
<dbReference type="InterPro" id="IPR003598">
    <property type="entry name" value="Ig_sub2"/>
</dbReference>
<feature type="domain" description="Fibronectin type-III" evidence="5">
    <location>
        <begin position="6736"/>
        <end position="6830"/>
    </location>
</feature>
<feature type="domain" description="Fibronectin type-III" evidence="5">
    <location>
        <begin position="3489"/>
        <end position="3583"/>
    </location>
</feature>
<dbReference type="GO" id="GO:0008307">
    <property type="term" value="F:structural constituent of muscle"/>
    <property type="evidence" value="ECO:0007669"/>
    <property type="project" value="TreeGrafter"/>
</dbReference>
<feature type="domain" description="Fibronectin type-III" evidence="5">
    <location>
        <begin position="2607"/>
        <end position="2702"/>
    </location>
</feature>
<dbReference type="InterPro" id="IPR003961">
    <property type="entry name" value="FN3_dom"/>
</dbReference>
<feature type="domain" description="Fibronectin type-III" evidence="5">
    <location>
        <begin position="2011"/>
        <end position="2106"/>
    </location>
</feature>
<feature type="domain" description="Ig-like" evidence="4">
    <location>
        <begin position="3790"/>
        <end position="3879"/>
    </location>
</feature>
<dbReference type="SMART" id="SM00060">
    <property type="entry name" value="FN3"/>
    <property type="match status" value="50"/>
</dbReference>
<protein>
    <submittedName>
        <fullName evidence="6">Titin</fullName>
    </submittedName>
</protein>
<feature type="domain" description="Fibronectin type-III" evidence="5">
    <location>
        <begin position="35"/>
        <end position="129"/>
    </location>
</feature>
<feature type="domain" description="Fibronectin type-III" evidence="5">
    <location>
        <begin position="5753"/>
        <end position="5848"/>
    </location>
</feature>
<dbReference type="FunFam" id="2.60.40.10:FF:000135">
    <property type="entry name" value="Titin a"/>
    <property type="match status" value="2"/>
</dbReference>
<feature type="domain" description="Fibronectin type-III" evidence="5">
    <location>
        <begin position="633"/>
        <end position="727"/>
    </location>
</feature>
<dbReference type="FunFam" id="2.60.40.10:FF:000002">
    <property type="entry name" value="Titin a"/>
    <property type="match status" value="14"/>
</dbReference>
<feature type="domain" description="Fibronectin type-III" evidence="5">
    <location>
        <begin position="2506"/>
        <end position="2601"/>
    </location>
</feature>
<dbReference type="Pfam" id="PF00041">
    <property type="entry name" value="fn3"/>
    <property type="match status" value="50"/>
</dbReference>
<feature type="domain" description="Fibronectin type-III" evidence="5">
    <location>
        <begin position="5653"/>
        <end position="5747"/>
    </location>
</feature>
<dbReference type="PRINTS" id="PR00014">
    <property type="entry name" value="FNTYPEIII"/>
</dbReference>
<feature type="domain" description="Fibronectin type-III" evidence="5">
    <location>
        <begin position="6439"/>
        <end position="6534"/>
    </location>
</feature>
<feature type="domain" description="Fibronectin type-III" evidence="5">
    <location>
        <begin position="3983"/>
        <end position="4076"/>
    </location>
</feature>
<feature type="domain" description="Fibronectin type-III" evidence="5">
    <location>
        <begin position="6147"/>
        <end position="6240"/>
    </location>
</feature>
<feature type="domain" description="Fibronectin type-III" evidence="5">
    <location>
        <begin position="926"/>
        <end position="1020"/>
    </location>
</feature>
<feature type="domain" description="Ig-like" evidence="4">
    <location>
        <begin position="4872"/>
        <end position="4959"/>
    </location>
</feature>
<feature type="domain" description="Fibronectin type-III" evidence="5">
    <location>
        <begin position="5455"/>
        <end position="5551"/>
    </location>
</feature>
<organism evidence="6">
    <name type="scientific">Oryctolagus cuniculus</name>
    <name type="common">Rabbit</name>
    <dbReference type="NCBI Taxonomy" id="9986"/>
    <lineage>
        <taxon>Eukaryota</taxon>
        <taxon>Metazoa</taxon>
        <taxon>Chordata</taxon>
        <taxon>Craniata</taxon>
        <taxon>Vertebrata</taxon>
        <taxon>Euteleostomi</taxon>
        <taxon>Mammalia</taxon>
        <taxon>Eutheria</taxon>
        <taxon>Euarchontoglires</taxon>
        <taxon>Glires</taxon>
        <taxon>Lagomorpha</taxon>
        <taxon>Leporidae</taxon>
        <taxon>Oryctolagus</taxon>
    </lineage>
</organism>
<feature type="domain" description="Fibronectin type-III" evidence="5">
    <location>
        <begin position="5065"/>
        <end position="5158"/>
    </location>
</feature>
<dbReference type="InterPro" id="IPR036179">
    <property type="entry name" value="Ig-like_dom_sf"/>
</dbReference>
<accession>Q28736</accession>
<keyword evidence="2" id="KW-0393">Immunoglobulin domain</keyword>
<feature type="domain" description="Fibronectin type-III" evidence="5">
    <location>
        <begin position="3886"/>
        <end position="3981"/>
    </location>
</feature>
<dbReference type="CDD" id="cd05748">
    <property type="entry name" value="Ig_Titin_like"/>
    <property type="match status" value="13"/>
</dbReference>
<proteinExistence type="evidence at transcript level"/>
<feature type="compositionally biased region" description="Basic and acidic residues" evidence="3">
    <location>
        <begin position="323"/>
        <end position="339"/>
    </location>
</feature>
<dbReference type="FunFam" id="2.60.40.10:FF:001610">
    <property type="entry name" value="titin isoform X1"/>
    <property type="match status" value="1"/>
</dbReference>
<feature type="domain" description="Fibronectin type-III" evidence="5">
    <location>
        <begin position="5854"/>
        <end position="5950"/>
    </location>
</feature>
<dbReference type="Gene3D" id="2.60.40.10">
    <property type="entry name" value="Immunoglobulins"/>
    <property type="match status" value="71"/>
</dbReference>
<dbReference type="GO" id="GO:0048738">
    <property type="term" value="P:cardiac muscle tissue development"/>
    <property type="evidence" value="ECO:0007669"/>
    <property type="project" value="TreeGrafter"/>
</dbReference>
<feature type="domain" description="Ig-like" evidence="4">
    <location>
        <begin position="831"/>
        <end position="919"/>
    </location>
</feature>
<feature type="domain" description="Fibronectin type-III" evidence="5">
    <location>
        <begin position="3193"/>
        <end position="3288"/>
    </location>
</feature>
<dbReference type="PROSITE" id="PS50853">
    <property type="entry name" value="FN3"/>
    <property type="match status" value="51"/>
</dbReference>
<evidence type="ECO:0000313" key="6">
    <source>
        <dbReference type="EMBL" id="CAA45937.1"/>
    </source>
</evidence>
<dbReference type="SMART" id="SM00408">
    <property type="entry name" value="IGc2"/>
    <property type="match status" value="19"/>
</dbReference>
<feature type="domain" description="Fibronectin type-III" evidence="5">
    <location>
        <begin position="4968"/>
        <end position="5062"/>
    </location>
</feature>
<feature type="domain" description="Fibronectin type-III" evidence="5">
    <location>
        <begin position="5257"/>
        <end position="5351"/>
    </location>
</feature>
<dbReference type="FunFam" id="2.60.40.10:FF:000547">
    <property type="entry name" value="Titin a"/>
    <property type="match status" value="3"/>
</dbReference>
<feature type="domain" description="Fibronectin type-III" evidence="5">
    <location>
        <begin position="2407"/>
        <end position="2500"/>
    </location>
</feature>
<dbReference type="CDD" id="cd00063">
    <property type="entry name" value="FN3"/>
    <property type="match status" value="51"/>
</dbReference>
<feature type="domain" description="Fibronectin type-III" evidence="5">
    <location>
        <begin position="6340"/>
        <end position="6437"/>
    </location>
</feature>
<feature type="domain" description="Fibronectin type-III" evidence="5">
    <location>
        <begin position="2802"/>
        <end position="2896"/>
    </location>
</feature>
<feature type="domain" description="Ig-like" evidence="4">
    <location>
        <begin position="5162"/>
        <end position="5246"/>
    </location>
</feature>
<dbReference type="FunFam" id="2.60.40.10:FF:001408">
    <property type="entry name" value="titin isoform X1"/>
    <property type="match status" value="1"/>
</dbReference>
<feature type="domain" description="Fibronectin type-III" evidence="5">
    <location>
        <begin position="1124"/>
        <end position="1221"/>
    </location>
</feature>
<feature type="domain" description="Ig-like" evidence="4">
    <location>
        <begin position="1225"/>
        <end position="1316"/>
    </location>
</feature>
<accession>Q28733</accession>
<feature type="domain" description="Fibronectin type-III" evidence="5">
    <location>
        <begin position="4772"/>
        <end position="4868"/>
    </location>
</feature>
<dbReference type="PROSITE" id="PS50835">
    <property type="entry name" value="IG_LIKE"/>
    <property type="match status" value="14"/>
</dbReference>
<feature type="domain" description="Fibronectin type-III" evidence="5">
    <location>
        <begin position="6050"/>
        <end position="6144"/>
    </location>
</feature>
<dbReference type="EMBL" id="X64696">
    <property type="protein sequence ID" value="CAA45937.1"/>
    <property type="molecule type" value="mRNA"/>
</dbReference>
<reference evidence="6" key="2">
    <citation type="submission" date="1996-02" db="EMBL/GenBank/DDBJ databases">
        <authorList>
            <person name="Labeit S."/>
        </authorList>
    </citation>
    <scope>NUCLEOTIDE SEQUENCE</scope>
    <source>
        <strain evidence="6">CE12</strain>
    </source>
</reference>
<evidence type="ECO:0000259" key="4">
    <source>
        <dbReference type="PROSITE" id="PS50835"/>
    </source>
</evidence>
<feature type="domain" description="Fibronectin type-III" evidence="5">
    <location>
        <begin position="4571"/>
        <end position="4665"/>
    </location>
</feature>
<dbReference type="PANTHER" id="PTHR14340:SF13">
    <property type="entry name" value="TITIN"/>
    <property type="match status" value="1"/>
</dbReference>
<feature type="domain" description="Fibronectin type-III" evidence="5">
    <location>
        <begin position="3589"/>
        <end position="3684"/>
    </location>
</feature>
<feature type="domain" description="Fibronectin type-III" evidence="5">
    <location>
        <begin position="4175"/>
        <end position="4269"/>
    </location>
</feature>
<feature type="domain" description="Fibronectin type-III" evidence="5">
    <location>
        <begin position="431"/>
        <end position="532"/>
    </location>
</feature>
<dbReference type="FunFam" id="2.60.40.10:FF:000900">
    <property type="entry name" value="Titin a"/>
    <property type="match status" value="1"/>
</dbReference>
<evidence type="ECO:0000259" key="5">
    <source>
        <dbReference type="PROSITE" id="PS50853"/>
    </source>
</evidence>
<dbReference type="InterPro" id="IPR036116">
    <property type="entry name" value="FN3_sf"/>
</dbReference>
<feature type="domain" description="Fibronectin type-III" evidence="5">
    <location>
        <begin position="1818"/>
        <end position="1913"/>
    </location>
</feature>
<dbReference type="SUPFAM" id="SSF48726">
    <property type="entry name" value="Immunoglobulin"/>
    <property type="match status" value="19"/>
</dbReference>
<feature type="domain" description="Fibronectin type-III" evidence="5">
    <location>
        <begin position="4671"/>
        <end position="4766"/>
    </location>
</feature>
<feature type="domain" description="Fibronectin type-III" evidence="5">
    <location>
        <begin position="6836"/>
        <end position="6875"/>
    </location>
</feature>
<sequence length="6875" mass="759132">EYYFRVCAENKVGVGPTIETKTPILAINPIDRPGEPENLHIADKGKTFVYLKWRRPDYDGGSPNLSYHVERRLKGSTDWERVHKGSIKETHYLVDKCVENQIYEFRVQTKNEGGESDWVKTEEVVVKEDLQKPVLDLKLSGVLTVKAGETIRLEAGVRGKPFPEVVWTKDKDATDFTRSPRAKIDTSADSSKFSLTKAKRSDGGKYVVTATNTAGSFWAYATVNVLDKPGPVRNLKIPDVSSDRCTIRWDPPEDDGGCEIQNYILEKCESKRMVWSTYSATVLTPGTTVTRLIEGNEYIFRVRAENKIGTGPPTESKPVIAKTKYDRPGRPDPPEVTKVSKEEMTVVWSPPEYDGGKSITGYYLEKKEKHSVRWVPVNKSAIPERRLKVQNLIPGHEYQFRVKAENEIGVGEPSLPSRPVVAKDPIEPPGPPINLKVVDTTKSSITLSWGKPVYDGGAPIIGYVVEVRPKIADASPDEGWKRCNAAAQLVRTEFTVTSLDENQEYEFRVCAQNQVGIGRPAELKEAIKPKEILEPPEIDLDASMRKLVVVRAGCPIRLFAIVRGRPAPKVTWRKVGIDNVVRKGQVDLVDTMAFLVIPNSTRDDSGKYSLTLVNPAGEKAVFVNVRVLDTPGPVSDLKVSDVTKTSCHVSWAPPENDGGSQVTHYIVEKRDAERKTWSIVNPEVKKTSCQVTNLVPGNEYYFRVTAVNEYGPGVPADVPKPVLASDGLSEPDPPRKLEVTEMTKNSATLAWLPPLRDGGAKIDGYIISYREEDQPADRWTEYSVVKDLSLVITGLKEGKKYKFRVAARNAVGVSLPREAEGVYEAKEQLIPPKILMPEQITIKAGKKLRIEAHVYGKPQPICKWKKGEDDVVTSSHLAVHKAESSSILIIKDVTRKDSGYYSLTAENSSGTDTQKIKVIVMDRPGPPQPPFDISDIDADACSLSWHIPLEDGGSNITNYIVEKCDVSRGDWVTALASVTKTSCRIGKLIPGQEYVFRVRAENRFGISEPLQSPKMLAQFPFGVPSEPKNARVTKVNKDCIFVAWDRPDSDGGSPITGYLIERKGRNSLLWVKANDTAVRSTEYPCAGLVEGLEYSFRIYALNKAGSSPPSKPTEYVTARTPVDPPGKPEVIDVTKSTVSLIWARPKHDGGSKIIGYFVEACKLPGDKWVRCNTTPHQIPHEEYTVTGLEENAQYQFRAIAKTAVNISQPSELRTPVTIHAENVPPRIDLSVAMKSLLTVKAGTNVCLDATVFGKPMPTVSWKKEGTVLKPAEGIKMAMQRNLCTLELFSVNRKDSGDYTITAENSSGSKSATIKLKVLDRPGPPASVKINKMYSDRAMLSWEPPLEDGGSEITNYIVDKRETSSRNWAQVSANVPITSCSVEKLIEGHEYQFRICAENKYGVGDPVFTEPAIAKNPYDPPGRCDPPVISNVTKDHMTVSWKPPADDGGSPITGYLLEKRETHAVNWTKVNRKPVIERTIKATGLQEGTEYEFRVTAINKAGPGKPSDASKAVYAQDPLYPPGPPAFPKVYDTTRSSVSLSWGKPAYDGGSPIIGYLVEVKRADTDNWVRCNLPQKLQKTRFEVTGLMENTEYQFRVYAVNKVGYSDPSDVPDKHCPKDILIPPEGELDADLRKTLILRAGVTMRLYVPVKGRPPPKITWSKPNVNLRERIGLDIKSTDFDTFLRCENVNKYDAGKYILTLENSCGKKGYTIVVKVLDTPGPPVNVTVKEISRDSAYITWDPPIVDGGSPIINYVVEKRDAERKSWSTVTTECSKTSFRVSNLEEGKSYFFRVYAENEYGIGDPGETRDAVKASETPGPVVDLKVLTVTKSSCNIGWKKPRSDGGSRITGYVVDFLTEENKWQRVMKSLSLQYSTKDLNEGKQYTFRVSAENENGEGTPSEITVVAKDDVVAPDLDLKDLPDLCYLAKENSNFRLKIPHQGKPAPSVTWKKGEDPLATDTRVSVESSAVNTTLVVYDCQKSDAGKYTITLKNVAGTKEGTLSIKVGCKPGIPTGPIKFDEVTAEAITLKWGPPKDDGGSEITNYILEKRDSVNNKWVTCASAVQKTTFRVTRLHEGMEYTFRVSAENKYGVGEGLKSEPIVAKHPFDVPDAPPPPNIVDVRHDSVSLTWTDPRKTGGSPITGYHIEFKERNSLLWKRANKTPIRMKDFKVTGLTEGLEYEFRVMAINLAGVGKPSLPSEPVVALDPIDPPGKPEVINVTRNSVTLIWTEPKYDGGHKLTGYIVEKRDLPSKTWMKANHINVPDCAFTVTDLVEGGKYEFRIRAKNTAGAISAPSESTGTIICKDEYEAPTIVLDPTIKDGLTIKAGDTIVLNAISILGKPLPKSSWSKAGKDIRPSDITQITSTPTSSMLTVKYASRKDAGEYTITATNPFGTKEEHVRVTVLDVPGPPGPIEISNVSAEKATLTWTPPLEDGGSPIKSYVLEKRETSRLLWTVVAEDIQSCRHVVTKLIQGNEYLFRVSAVNHYGKGEPVQSEPVKMVDRFGPPGPPGKPEVSNVTKNTATVSWKRPTDDGGSEITGYYVERREKKGLRWVRATKTPVSDLRCKVTGLQEGNTYEFRVSAENRAGIGPPSDASNYVLMKDVAYAPGPPSNARVTDTTKKSASLAWGKPHYDGGLEITGYVVEHQKVGDETWVKDTTGPALRITEFVVPDLHTKEKYNFRISAINDAGVGEPAVIPDVEIVEREMAPDFELDAELRRTLVVRAGLSIRIFVPIKGRPAPEVTWTKDDINLKTRANIENTESFTLLIIPECNRYDTGKFVMTIENPAGKKSGFVNVRVLDTPGPVLNLRPTDITKDSVTLHWDLPLIDGGSRITNYIVEKREATRKSYSTVTTKCHKCTYKVTGLSEGCEYFFRVMAENEYGIGEPSETKEPVKASEAPSPPDSLNIMDITKSTVSLAWPKPKHDGGSKITGYVIEAQRKGSDQWTHITTVKGLECVVRNLTEGEEYTFQVMAVNSAGRSAPRESRPVIVKEQTMLPELDLRGIYQKLVIAKAGDNIKVEIPVLGRPKPTVTWKKGDQVLKQTQRVNVENTATSTILNISECVRSDSGPYPLTAKNIVGEVGDVITIQVHDIPGPPTGPIKFDEVSSDFVTFSWEPPENDGGVPISNYVIEMRQTDSTTWVELATTVIRTTYKATRLTTGVEYQFRVKAQNRYGVGPGITSASIVANYPFKVPGPPGTPQVTAVTKDSMTISWHEPLSDGGSPILGYHVERKERNGILWQTVSKALVPGNIFKSSGLTDGIAYEFRVIAENMAGKSKPSKPSEPVLALDPIDPPGKPIPLNITRHTVTLKWAKPEYTGGFKITSYIVEKRDLPNGRWLKANFSNILENEFTVSGLTEDAAYEFRVIAKNAAGAISPPSEPSDAITCRDDVEAPRILVDVRFKDTVILKAGEAFKLEADVSGRPPPTMEWTKDGKELEGTGKLEIKIADFSTYLINKDSSRRDSGAYILTATDPGGFAKHIFNVKVLDRPGPPEGPLAVSEVTSEKCVLSWLPPLDDGGAKIEHYIVQKRETSRLAWTNVASEVQVTKLKVTKLLKGNEYIFRVMAVNKYGVGEPLESEPVLAVNPYGPPDPPKNPEVTTITKDSMVVCWGHPDSDGGSEIINYIVERRDKAGQRWVKCNKKTVTDLRFKVSGLTEGHEYEFRIMAENAAGISAPSRTSPFYKACDAVFKPGPPGNPRVLDTSRSSISIAWNKPIYDGGSEITGYMVEIALPEEDEWKIVTPPAGLKATSYTITNLVENQEYKIRIYAMNSEGLGEPALVPGTPKAEDRMLPPEIELDADLRKLVVIRACCTLRLFVPIKGRPDPEVKWTREHGESLDKASIESTSSYTLLIVGNVNRFDSGKYILTVENSSGSKSAFVNVRVLDTPGPPQDLKVKEVTKTSVTLTWDPPLLDGGSKIKNYIVEKRESTRKAYSTVATNCHKTSWKVDQLQEGSSYYFRVLAENEYGIGLPAETAESVKASERPLPPGKITLVDVTRNSVSLSWEKPEHDGGSRILGYIVEMQSKGSDKWATCATVKVTEATITGLIQGEEYSFRVSAQNEKGISDPRQLSVPVIAKDLVIPPAFKLLFNTFTVLAGEDLKIDVPFIGRPTPTVTWHKDDVPLKQTTRVNAESTENSSLLSIKEACREDVGHYVVKLSNSAGEATETLNAIILDKPGPPTGPVKMDEVTADSITISWEPPKYDGGSSINNYIVEKRDTSTTTWQIVSATVARTTIKASRLKTGCEYQFRIAAENRYGKSTYLNSEPIVAQYPFKVPGPPGTPFVTLSSRDSMEVQWNEPVNDGGSRVIGYHLERKERNSILWVKLNKTPIPQTKFKTTGLEEGIEYEFRVSAENIVGIGKPSKVSECYVARDPCDPPGRPERIIVTRNSVTLQWKKPTYDGGSKITGYVVEKKELPDGRWMKASFTNIMDTQFEVTGLVEDHRYEFRVIARNAAGVFSEPSESTGAITARDEIDPPRISMDPKYKDTIVVHAGESFRIDADIYGKPIPTTQWIKGDQELSNTARLEIKSTDFATSLSVKDAFRVDSGNYVLKAQNVAGERSVTVNVKVLDRPGPPEGPIVISGVTAEKCTLAWKPPLQDGGSDIINYIVERRETSRLVWTVVDANVQTLSCKVTKLLEGNEYIFRVMAVNKYGVGEPLESEPVIAKNPFVVPDAPKAPECTTVTKDSMIVVWERPASDGGSEILGYVLEKRDKEGIRWTRCHKRLIGELRLRVTGLIENHNYEFRVSAENAAGLSEPSPPSAYQKACDPIYKPGPPNNPKVMDITRSSVFLSWSKPIYDGGCEIQGYIVEKCDVSVGEWTMCTPPTGINKTNIEVEKLLEKHEYNFRICAVNKAGVGDHADVPGPVIVEEKLEAPDIDLDLELRKIINIRAGGSLRLFVPIKGRPTPEVKWGKVDGEIRDAAIIDSTSSFTSLVLDNVNRYDSGKYTLTLENSSGTKSAFVTVRVLDTPSPPVNLKVTEITKDSVSITWEPPLLDGGSKIKNYIVEKRDSTRKSYAAVVTNCHKSSWKIDQLQEGCSYYFRVTAENEYGIGLPARTADPIKVAEVPQPPGKITVDDVTRNSVSLSWTKPEHDGGSKIIQYIVEMQAKHSEKWSECARVKSLEAVITNLTQGEEYLFRVVAVNEKGRSDPRSLAVPIVAKDLVIEPDVKPAFSSYSVQVGQDLKIEVPISGRPKPTITWTKDGLPLKQTTRINVADSLDLTTLSIKETHKDDSGHYGITVANVVGQKTASIEIITLDKPDPPKGPVKFDEVSAESITLSWNPPLYTGGCQITNYIVHKRDTTTTVWDVVSATVARTTLKVTKLKTGTEYQFRIFPENRYGQSFALDSEPIVAQYPYKEPGPPGTPFVTATSKDSMVVQWHEPINNGGSPIIGYHLERKERNSILWTKVDKSIIHDTQFKALNLEEGIEYEFRVYAENIVGVGKASKNSECYVARDPCDPPGTPEAIIVKRNEITLQWTKPVYDGGSMITGYIVEKRDLPEGRWMKASFTNVIETQFTVSGLTEDQRYEFRVIAKNAAGTMSKPSDSTGPITAKDEVELPRISMDPKFRDTIVVNAGETFRLEADVHGKPLPTIEWLRGDKEVEESARCEIKNTDFKALLIVKDAIRIDGGQYILRASNVAGSKSFPVNVKVLDRPGPPEGPVQVTGVTCEKCTLTWSPPLQDGGSDIPHYVVEKRETSRLAWTVVASEVVTNSLKITKLLEGNEYIFRIMAVNKYGVGEPLESAPVLMKNPFVVPGPPKSLEVTNIAKDSMTVCWNRPDSGGGSEITGYIVEKRDRSGIRWIKCNKRRVTDLRFRVTGLTEDHEYEFRVSAENAAGVGEPSPATVYYKACDPVFKPGPPTNAHVVDTTKNSITLAWGKPIYDGGSEVLGYIIEICKADEEEWQIVTPQTGLKANRFEISKLIEHQEYKIRVCALNKVGLGEAASVPGTVKPEDKLEAPELDLDSELRKGIVVRAGGSARIHIPFKGRPTPDITWSREEGEFTDKVQVEKGVNFTQLSIDNCDRNDAGKYIVKLENSSGTKTAFVTVKVLDTPGPPQNLAVKEVKKDSAVLVWEPPIIDGGAKVRNYVIDKRESTRKAYANVSSKCNKTTFKVENLTEGAIYYFRVMAENEFGVGVPVETVDAVKAAEPPSPPGKVTLTDVSQTSASLMWEKPEHDGGSRVLGYVVEMQPKGTEKWSVVAESKVCNAVVTGLSSGHEYQFRVKAYNEKGKSDPRVLGVPVIAKDLTIQPSFKLPFKRYSVQAGEDLKIEIPVIGRPRPEIFWVKDGEPLRQTTRVNVEETATSTILHIKESSKDDFGKYTITATNSAGTATENLSVIVLEKPGPPVGPVRFDEISADFVVLSWEPPAYTGGCQISNYIVEKRDTTTTTWHIVSATVARTTIKVTKLKTGSEYQFRIYAENRYGKSTSLDSKPVIVQYPFKEPGPPGTPFVTSVSRDQMLVQWHEPVNDGGSKVLGYHLEQKEKNSILWVKVNKTLIQDTKFKTTGLDEGLEYEFKVSAENIVGIGKPSKVSECFVARDPCDPPGRPEAIVITRNNVTLKWKKPAYDGGSKITGYIVEKKDLPDGRWMKASFTNVLETEFTVSGLVEDQRYEFRVIARNAAGNLSEPSESSGAITARDEIDAPNASLDPKYKDVIVVHAGETFVLEADIRGKPIPDVVWLKDGKELEETTARMEIKSTIQKTTLVVKDCIRTDGGQYVLKLSNVGGTKSLPITVKVLDRPGPPEEPLKVSGVTAEKCYLAWNPPLQDGGASISHYIIEKRETSRLSWTQVSTEVQALNYKVTKLLPGNEYIFRVMAVNKYGIGEPLESEPVIACNPYKPPGPPSTPEASAITKDSMVVTWARPVDDGGAEIEGYILEKRDK</sequence>
<evidence type="ECO:0000256" key="3">
    <source>
        <dbReference type="SAM" id="MobiDB-lite"/>
    </source>
</evidence>
<feature type="domain" description="Fibronectin type-III" evidence="5">
    <location>
        <begin position="3093"/>
        <end position="3187"/>
    </location>
</feature>
<feature type="domain" description="Fibronectin type-III" evidence="5">
    <location>
        <begin position="231"/>
        <end position="326"/>
    </location>
</feature>
<feature type="domain" description="Fibronectin type-III" evidence="5">
    <location>
        <begin position="1523"/>
        <end position="1618"/>
    </location>
</feature>
<feature type="domain" description="Fibronectin type-III" evidence="5">
    <location>
        <begin position="2899"/>
        <end position="2991"/>
    </location>
</feature>
<feature type="non-terminal residue" evidence="6">
    <location>
        <position position="1"/>
    </location>
</feature>
<dbReference type="FunFam" id="2.60.40.10:FF:000031">
    <property type="entry name" value="Myosin-binding protein C, slow type"/>
    <property type="match status" value="4"/>
</dbReference>
<feature type="domain" description="Fibronectin type-III" evidence="5">
    <location>
        <begin position="1023"/>
        <end position="1123"/>
    </location>
</feature>
<keyword evidence="1" id="KW-0677">Repeat</keyword>
<evidence type="ECO:0000256" key="1">
    <source>
        <dbReference type="ARBA" id="ARBA00022737"/>
    </source>
</evidence>
<feature type="domain" description="Fibronectin type-III" evidence="5">
    <location>
        <begin position="1323"/>
        <end position="1416"/>
    </location>
</feature>
<dbReference type="SUPFAM" id="SSF49265">
    <property type="entry name" value="Fibronectin type III"/>
    <property type="match status" value="31"/>
</dbReference>
<feature type="domain" description="Fibronectin type-III" evidence="5">
    <location>
        <begin position="3291"/>
        <end position="3387"/>
    </location>
</feature>
<reference evidence="6" key="1">
    <citation type="journal article" date="1992" name="EMBO J.">
        <title>Towards a molecular understanding of titin.</title>
        <authorList>
            <person name="Labeit S."/>
            <person name="Gautel M."/>
            <person name="Lakey A."/>
            <person name="Trinick J."/>
        </authorList>
    </citation>
    <scope>NUCLEOTIDE SEQUENCE</scope>
    <source>
        <strain evidence="6">CE12</strain>
    </source>
</reference>
<evidence type="ECO:0000256" key="2">
    <source>
        <dbReference type="ARBA" id="ARBA00023319"/>
    </source>
</evidence>
<feature type="domain" description="Ig-like" evidence="4">
    <location>
        <begin position="133"/>
        <end position="224"/>
    </location>
</feature>
<dbReference type="InterPro" id="IPR013098">
    <property type="entry name" value="Ig_I-set"/>
</dbReference>
<feature type="non-terminal residue" evidence="6">
    <location>
        <position position="6875"/>
    </location>
</feature>
<feature type="domain" description="Fibronectin type-III" evidence="5">
    <location>
        <begin position="1721"/>
        <end position="1815"/>
    </location>
</feature>
<feature type="domain" description="Fibronectin type-III" evidence="5">
    <location>
        <begin position="6537"/>
        <end position="6632"/>
    </location>
</feature>
<dbReference type="FunFam" id="2.60.40.10:FF:002238">
    <property type="entry name" value="Titin, tandem duplicate 1"/>
    <property type="match status" value="1"/>
</dbReference>
<feature type="domain" description="Ig-like" evidence="4">
    <location>
        <begin position="5555"/>
        <end position="5646"/>
    </location>
</feature>
<dbReference type="PIR" id="S20901">
    <property type="entry name" value="S20901"/>
</dbReference>
<dbReference type="FunFam" id="2.60.40.10:FF:000003">
    <property type="entry name" value="Titin isoform E"/>
    <property type="match status" value="10"/>
</dbReference>
<feature type="domain" description="Fibronectin type-III" evidence="5">
    <location>
        <begin position="2208"/>
        <end position="2304"/>
    </location>
</feature>
<feature type="domain" description="Ig-like" evidence="4">
    <location>
        <begin position="536"/>
        <end position="622"/>
    </location>
</feature>
<feature type="domain" description="Fibronectin type-III" evidence="5">
    <location>
        <begin position="4275"/>
        <end position="4369"/>
    </location>
</feature>
<feature type="domain" description="Fibronectin type-III" evidence="5">
    <location>
        <begin position="1422"/>
        <end position="1517"/>
    </location>
</feature>
<feature type="region of interest" description="Disordered" evidence="3">
    <location>
        <begin position="2882"/>
        <end position="2901"/>
    </location>
</feature>
<feature type="domain" description="Fibronectin type-III" evidence="5">
    <location>
        <begin position="330"/>
        <end position="425"/>
    </location>
</feature>
<dbReference type="InterPro" id="IPR003599">
    <property type="entry name" value="Ig_sub"/>
</dbReference>
<dbReference type="InterPro" id="IPR007110">
    <property type="entry name" value="Ig-like_dom"/>
</dbReference>
<feature type="region of interest" description="Disordered" evidence="3">
    <location>
        <begin position="310"/>
        <end position="339"/>
    </location>
</feature>
<dbReference type="PANTHER" id="PTHR14340">
    <property type="entry name" value="MICROFIBRIL-ASSOCIATED GLYCOPROTEIN 3"/>
    <property type="match status" value="1"/>
</dbReference>
<name>Q28733_RABIT</name>
<feature type="domain" description="Fibronectin type-III" evidence="5">
    <location>
        <begin position="5357"/>
        <end position="5451"/>
    </location>
</feature>
<feature type="domain" description="Fibronectin type-III" evidence="5">
    <location>
        <begin position="3690"/>
        <end position="3786"/>
    </location>
</feature>